<sequence length="471" mass="52355">MPKTIISLTEGRLSEGRSCFAAPLNFRLEEGEHLVLTGPNGSGKTTLVETLMGRYALCGGRLEYGCPMGEVRYIAFQETYNRAEDGEYYYQQRWNSCDSEQAPRVEELLGRMEGDETLRAELYDLFAIGPMLDKRVIMLSSGELRKFQIVRMLLTRARVLVVDNPFIGLDTAARALLEEVFERLTRWGGLQLVVVQPDGEAVPSFVTHVYRLAGGQLGEKVPAARFQPVVPAAVSAVRPLPTAETEPLACDEAVTLRNVTIRYGERTILRSLDWTVRPGEQPLLTGPNGAGKSTLLSLISADNPQAYAQDITLFGRRRGTGESIWEIKRHIGYVSSELQSSFRRDIPVERLVASGYYDTLGLYETPTPEQLAAAVAWMDVFGLEKLCGRSFLQLSSGEQRLALLARALVKDPDLLILDEPLNGLDGENKGRVKGIIEAFCRRTGKVLIYVSHRSEDYPSSLTHRLDLGSRL</sequence>
<evidence type="ECO:0000256" key="2">
    <source>
        <dbReference type="ARBA" id="ARBA00022840"/>
    </source>
</evidence>
<dbReference type="InterPro" id="IPR003439">
    <property type="entry name" value="ABC_transporter-like_ATP-bd"/>
</dbReference>
<keyword evidence="2 4" id="KW-0067">ATP-binding</keyword>
<gene>
    <name evidence="4" type="ORF">H9888_05830</name>
</gene>
<dbReference type="PROSITE" id="PS50893">
    <property type="entry name" value="ABC_TRANSPORTER_2"/>
    <property type="match status" value="2"/>
</dbReference>
<reference evidence="4" key="2">
    <citation type="submission" date="2021-04" db="EMBL/GenBank/DDBJ databases">
        <authorList>
            <person name="Gilroy R."/>
        </authorList>
    </citation>
    <scope>NUCLEOTIDE SEQUENCE</scope>
    <source>
        <strain evidence="4">ChiBcec15-1070</strain>
    </source>
</reference>
<comment type="caution">
    <text evidence="4">The sequence shown here is derived from an EMBL/GenBank/DDBJ whole genome shotgun (WGS) entry which is preliminary data.</text>
</comment>
<dbReference type="Gene3D" id="3.40.50.300">
    <property type="entry name" value="P-loop containing nucleotide triphosphate hydrolases"/>
    <property type="match status" value="2"/>
</dbReference>
<dbReference type="AlphaFoldDB" id="A0A9D1QF19"/>
<dbReference type="Proteomes" id="UP000823926">
    <property type="component" value="Unassembled WGS sequence"/>
</dbReference>
<accession>A0A9D1QF19</accession>
<evidence type="ECO:0000313" key="4">
    <source>
        <dbReference type="EMBL" id="HIW11007.1"/>
    </source>
</evidence>
<dbReference type="SMART" id="SM00382">
    <property type="entry name" value="AAA"/>
    <property type="match status" value="2"/>
</dbReference>
<reference evidence="4" key="1">
    <citation type="journal article" date="2021" name="PeerJ">
        <title>Extensive microbial diversity within the chicken gut microbiome revealed by metagenomics and culture.</title>
        <authorList>
            <person name="Gilroy R."/>
            <person name="Ravi A."/>
            <person name="Getino M."/>
            <person name="Pursley I."/>
            <person name="Horton D.L."/>
            <person name="Alikhan N.F."/>
            <person name="Baker D."/>
            <person name="Gharbi K."/>
            <person name="Hall N."/>
            <person name="Watson M."/>
            <person name="Adriaenssens E.M."/>
            <person name="Foster-Nyarko E."/>
            <person name="Jarju S."/>
            <person name="Secka A."/>
            <person name="Antonio M."/>
            <person name="Oren A."/>
            <person name="Chaudhuri R.R."/>
            <person name="La Ragione R."/>
            <person name="Hildebrand F."/>
            <person name="Pallen M.J."/>
        </authorList>
    </citation>
    <scope>NUCLEOTIDE SEQUENCE</scope>
    <source>
        <strain evidence="4">ChiBcec15-1070</strain>
    </source>
</reference>
<feature type="domain" description="ABC transporter" evidence="3">
    <location>
        <begin position="254"/>
        <end position="469"/>
    </location>
</feature>
<evidence type="ECO:0000313" key="5">
    <source>
        <dbReference type="Proteomes" id="UP000823926"/>
    </source>
</evidence>
<organism evidence="4 5">
    <name type="scientific">Candidatus Rikenella faecigallinarum</name>
    <dbReference type="NCBI Taxonomy" id="2838745"/>
    <lineage>
        <taxon>Bacteria</taxon>
        <taxon>Pseudomonadati</taxon>
        <taxon>Bacteroidota</taxon>
        <taxon>Bacteroidia</taxon>
        <taxon>Bacteroidales</taxon>
        <taxon>Rikenellaceae</taxon>
        <taxon>Rikenella</taxon>
    </lineage>
</organism>
<dbReference type="SUPFAM" id="SSF52540">
    <property type="entry name" value="P-loop containing nucleoside triphosphate hydrolases"/>
    <property type="match status" value="2"/>
</dbReference>
<dbReference type="EMBL" id="DXHL01000028">
    <property type="protein sequence ID" value="HIW11007.1"/>
    <property type="molecule type" value="Genomic_DNA"/>
</dbReference>
<dbReference type="InterPro" id="IPR027417">
    <property type="entry name" value="P-loop_NTPase"/>
</dbReference>
<dbReference type="PANTHER" id="PTHR43158">
    <property type="entry name" value="SKFA PEPTIDE EXPORT ATP-BINDING PROTEIN SKFE"/>
    <property type="match status" value="1"/>
</dbReference>
<dbReference type="GO" id="GO:0005524">
    <property type="term" value="F:ATP binding"/>
    <property type="evidence" value="ECO:0007669"/>
    <property type="project" value="UniProtKB-KW"/>
</dbReference>
<evidence type="ECO:0000256" key="1">
    <source>
        <dbReference type="ARBA" id="ARBA00022741"/>
    </source>
</evidence>
<protein>
    <submittedName>
        <fullName evidence="4">ATP-binding cassette domain-containing protein</fullName>
    </submittedName>
</protein>
<dbReference type="InterPro" id="IPR003593">
    <property type="entry name" value="AAA+_ATPase"/>
</dbReference>
<proteinExistence type="predicted"/>
<dbReference type="GO" id="GO:0016887">
    <property type="term" value="F:ATP hydrolysis activity"/>
    <property type="evidence" value="ECO:0007669"/>
    <property type="project" value="InterPro"/>
</dbReference>
<dbReference type="InterPro" id="IPR017871">
    <property type="entry name" value="ABC_transporter-like_CS"/>
</dbReference>
<dbReference type="Pfam" id="PF00005">
    <property type="entry name" value="ABC_tran"/>
    <property type="match status" value="2"/>
</dbReference>
<dbReference type="PANTHER" id="PTHR43158:SF2">
    <property type="entry name" value="SKFA PEPTIDE EXPORT ATP-BINDING PROTEIN SKFE"/>
    <property type="match status" value="1"/>
</dbReference>
<keyword evidence="1" id="KW-0547">Nucleotide-binding</keyword>
<dbReference type="PROSITE" id="PS00211">
    <property type="entry name" value="ABC_TRANSPORTER_1"/>
    <property type="match status" value="2"/>
</dbReference>
<feature type="domain" description="ABC transporter" evidence="3">
    <location>
        <begin position="6"/>
        <end position="239"/>
    </location>
</feature>
<name>A0A9D1QF19_9BACT</name>
<evidence type="ECO:0000259" key="3">
    <source>
        <dbReference type="PROSITE" id="PS50893"/>
    </source>
</evidence>